<gene>
    <name evidence="12" type="ORF">EST38_g1380</name>
</gene>
<evidence type="ECO:0000256" key="2">
    <source>
        <dbReference type="ARBA" id="ARBA00022664"/>
    </source>
</evidence>
<dbReference type="Gene3D" id="1.25.40.10">
    <property type="entry name" value="Tetratricopeptide repeat domain"/>
    <property type="match status" value="2"/>
</dbReference>
<dbReference type="SMART" id="SM00360">
    <property type="entry name" value="RRM"/>
    <property type="match status" value="4"/>
</dbReference>
<accession>A0A4Q2DZJ7</accession>
<comment type="function">
    <text evidence="7">Functions as a recycling factor of the spliceosome, a machinery that forms on each precursor-messenger RNA (pre-mRNA) and catalyzes the removal of introns. Chaperones the re-annealing of U4 and U6 snRNAs (small nuclear RNAs) released from previous rounds of splicing, an initial step in reforming the U4/U6-U5 tri-snRNP (small nuclear ribonucleoprotein) that can reassemble into another spliceosome complex; this step involves binding U6 and facilitating the unwinding of the U6 internal stem loop, followed by base-pairing of U6 to U4.</text>
</comment>
<dbReference type="SUPFAM" id="SSF48452">
    <property type="entry name" value="TPR-like"/>
    <property type="match status" value="1"/>
</dbReference>
<dbReference type="CDD" id="cd12297">
    <property type="entry name" value="RRM2_Prp24"/>
    <property type="match status" value="1"/>
</dbReference>
<evidence type="ECO:0000256" key="1">
    <source>
        <dbReference type="ARBA" id="ARBA00004123"/>
    </source>
</evidence>
<name>A0A4Q2DZJ7_9AGAR</name>
<keyword evidence="6" id="KW-0539">Nucleus</keyword>
<comment type="caution">
    <text evidence="12">The sequence shown here is derived from an EMBL/GenBank/DDBJ whole genome shotgun (WGS) entry which is preliminary data.</text>
</comment>
<comment type="subcellular location">
    <subcellularLocation>
        <location evidence="1">Nucleus</location>
    </subcellularLocation>
</comment>
<dbReference type="SUPFAM" id="SSF54928">
    <property type="entry name" value="RNA-binding domain, RBD"/>
    <property type="match status" value="3"/>
</dbReference>
<evidence type="ECO:0000256" key="7">
    <source>
        <dbReference type="ARBA" id="ARBA00093374"/>
    </source>
</evidence>
<evidence type="ECO:0000256" key="3">
    <source>
        <dbReference type="ARBA" id="ARBA00022737"/>
    </source>
</evidence>
<dbReference type="InterPro" id="IPR035979">
    <property type="entry name" value="RBD_domain_sf"/>
</dbReference>
<dbReference type="Gene3D" id="3.30.70.330">
    <property type="match status" value="3"/>
</dbReference>
<dbReference type="Pfam" id="PF00076">
    <property type="entry name" value="RRM_1"/>
    <property type="match status" value="3"/>
</dbReference>
<feature type="domain" description="RRM" evidence="11">
    <location>
        <begin position="631"/>
        <end position="704"/>
    </location>
</feature>
<dbReference type="InterPro" id="IPR034397">
    <property type="entry name" value="Prp24_RRM1"/>
</dbReference>
<evidence type="ECO:0000259" key="11">
    <source>
        <dbReference type="PROSITE" id="PS50102"/>
    </source>
</evidence>
<dbReference type="GO" id="GO:0005688">
    <property type="term" value="C:U6 snRNP"/>
    <property type="evidence" value="ECO:0007669"/>
    <property type="project" value="UniProtKB-ARBA"/>
</dbReference>
<protein>
    <recommendedName>
        <fullName evidence="8">U4/U6 snRNA-associated-splicing factor PRP24</fullName>
    </recommendedName>
</protein>
<evidence type="ECO:0000256" key="9">
    <source>
        <dbReference type="PROSITE-ProRule" id="PRU00176"/>
    </source>
</evidence>
<proteinExistence type="predicted"/>
<feature type="region of interest" description="Disordered" evidence="10">
    <location>
        <begin position="976"/>
        <end position="1055"/>
    </location>
</feature>
<dbReference type="GO" id="GO:0008380">
    <property type="term" value="P:RNA splicing"/>
    <property type="evidence" value="ECO:0007669"/>
    <property type="project" value="UniProtKB-KW"/>
</dbReference>
<dbReference type="CDD" id="cd00590">
    <property type="entry name" value="RRM_SF"/>
    <property type="match status" value="1"/>
</dbReference>
<evidence type="ECO:0000256" key="10">
    <source>
        <dbReference type="SAM" id="MobiDB-lite"/>
    </source>
</evidence>
<feature type="domain" description="RRM" evidence="11">
    <location>
        <begin position="705"/>
        <end position="782"/>
    </location>
</feature>
<evidence type="ECO:0000256" key="4">
    <source>
        <dbReference type="ARBA" id="ARBA00022884"/>
    </source>
</evidence>
<dbReference type="AlphaFoldDB" id="A0A4Q2DZJ7"/>
<evidence type="ECO:0000313" key="12">
    <source>
        <dbReference type="EMBL" id="RXW24485.1"/>
    </source>
</evidence>
<dbReference type="EMBL" id="SDEE01000018">
    <property type="protein sequence ID" value="RXW24485.1"/>
    <property type="molecule type" value="Genomic_DNA"/>
</dbReference>
<keyword evidence="4 9" id="KW-0694">RNA-binding</keyword>
<dbReference type="FunFam" id="3.30.70.330:FF:000365">
    <property type="entry name" value="U4/U6 snRNA-associated-splicing factor PRP24"/>
    <property type="match status" value="1"/>
</dbReference>
<dbReference type="STRING" id="2316362.A0A4Q2DZJ7"/>
<evidence type="ECO:0000256" key="6">
    <source>
        <dbReference type="ARBA" id="ARBA00023242"/>
    </source>
</evidence>
<dbReference type="InterPro" id="IPR003107">
    <property type="entry name" value="HAT"/>
</dbReference>
<dbReference type="PROSITE" id="PS50102">
    <property type="entry name" value="RRM"/>
    <property type="match status" value="3"/>
</dbReference>
<evidence type="ECO:0000313" key="13">
    <source>
        <dbReference type="Proteomes" id="UP000290288"/>
    </source>
</evidence>
<feature type="compositionally biased region" description="Low complexity" evidence="10">
    <location>
        <begin position="1026"/>
        <end position="1040"/>
    </location>
</feature>
<dbReference type="InterPro" id="IPR034398">
    <property type="entry name" value="Prp24_RRM2"/>
</dbReference>
<dbReference type="InterPro" id="IPR012677">
    <property type="entry name" value="Nucleotide-bd_a/b_plait_sf"/>
</dbReference>
<dbReference type="InterPro" id="IPR011990">
    <property type="entry name" value="TPR-like_helical_dom_sf"/>
</dbReference>
<feature type="compositionally biased region" description="Basic and acidic residues" evidence="10">
    <location>
        <begin position="976"/>
        <end position="987"/>
    </location>
</feature>
<dbReference type="SMART" id="SM00386">
    <property type="entry name" value="HAT"/>
    <property type="match status" value="3"/>
</dbReference>
<dbReference type="OrthoDB" id="360390at2759"/>
<keyword evidence="13" id="KW-1185">Reference proteome</keyword>
<dbReference type="GO" id="GO:0003723">
    <property type="term" value="F:RNA binding"/>
    <property type="evidence" value="ECO:0007669"/>
    <property type="project" value="UniProtKB-UniRule"/>
</dbReference>
<dbReference type="PANTHER" id="PTHR24012">
    <property type="entry name" value="RNA BINDING PROTEIN"/>
    <property type="match status" value="1"/>
</dbReference>
<reference evidence="12 13" key="1">
    <citation type="submission" date="2019-01" db="EMBL/GenBank/DDBJ databases">
        <title>Draft genome sequence of Psathyrella aberdarensis IHI B618.</title>
        <authorList>
            <person name="Buettner E."/>
            <person name="Kellner H."/>
        </authorList>
    </citation>
    <scope>NUCLEOTIDE SEQUENCE [LARGE SCALE GENOMIC DNA]</scope>
    <source>
        <strain evidence="12 13">IHI B618</strain>
    </source>
</reference>
<keyword evidence="5" id="KW-0508">mRNA splicing</keyword>
<dbReference type="Proteomes" id="UP000290288">
    <property type="component" value="Unassembled WGS sequence"/>
</dbReference>
<keyword evidence="3" id="KW-0677">Repeat</keyword>
<evidence type="ECO:0000256" key="8">
    <source>
        <dbReference type="ARBA" id="ARBA00093627"/>
    </source>
</evidence>
<dbReference type="CDD" id="cd12296">
    <property type="entry name" value="RRM1_Prp24"/>
    <property type="match status" value="1"/>
</dbReference>
<feature type="region of interest" description="Disordered" evidence="10">
    <location>
        <begin position="582"/>
        <end position="628"/>
    </location>
</feature>
<dbReference type="InterPro" id="IPR000504">
    <property type="entry name" value="RRM_dom"/>
</dbReference>
<organism evidence="12 13">
    <name type="scientific">Candolleomyces aberdarensis</name>
    <dbReference type="NCBI Taxonomy" id="2316362"/>
    <lineage>
        <taxon>Eukaryota</taxon>
        <taxon>Fungi</taxon>
        <taxon>Dikarya</taxon>
        <taxon>Basidiomycota</taxon>
        <taxon>Agaricomycotina</taxon>
        <taxon>Agaricomycetes</taxon>
        <taxon>Agaricomycetidae</taxon>
        <taxon>Agaricales</taxon>
        <taxon>Agaricineae</taxon>
        <taxon>Psathyrellaceae</taxon>
        <taxon>Candolleomyces</taxon>
    </lineage>
</organism>
<sequence length="1055" mass="117979">MESLEAVDKILSKITAKPLDLSLHLRHIELAKALEDLEFQLTAFQTLTQFLAVGDEIWSPYLDAKAKYLDLDTAEGVEELLQLYERAEDDYLSIPILQKHLQFVVERHAKYTEEPKPEALGELFSTAWTREAIQRIVGKGASHLTESHLLFDVQRDWELEQLEKASPDEKATLQVHIEEMFQLRLKQPHSNSDDTFQVFSSFTTQHRSPTEYEAVMVAASKVRGNSVKGYERREPLELALSQSNNSLESYASYITYERRAKNPDLLVTRGIYERAIAEAAKQVFHKQPGAEVALSTFWAGYLDATRLLEVGIDVELELFKRALRSVTGSGEVWARYIRFLERASETMAPSDLETVSDAYNRAISTGLFQKDMEQLVPVTLAYASFEKRQSTSEDFDENAVASMIAAVEGAIGTISKIEKTGDPKFRLEKFLVAAYEDLGLTDGAVEVWESATKRARSSYLLWTYYTDLLVKLKQYDKARAIFVDVHKKKLDWPEAVWEAWISFEHLYGSVDDIDSCLEKVEKARVQVNFYRARDAAQAYEAAQAAGATQAQFSAGPTQDASTAMNVDSQAAPIAPAQIDAMEVDRAPGPSGPSKKRTAEDDDDDEGYPDPGAKKARFETSATAPKRDRENATVFVADLPTATSEDDLKALFKDCGAVREAKITRLPSTIVALVEFFDRDSIPAALTKDKKRLHGQEIAVHLAWKSTLYVTNFPESADDAFIRNLFGSYGTLFDVRWPSKKFKTTRRFCYVQFTSPESAENALELHGRELEPDMSLNVYISNPERKKQRTDHDANEKEIYVAGLSKYTTKEDLQKLFSTYGKVKEIRLATELDGHARGYAFVEYDDPQDARRALDANNYELKKRRIAVTLADPRVRARHRSETGLGRNAEARSRSIRVKGLPPGTQDGLLQQAFEKISAVKRVEVFLDKNEAVVELENAAVRSSFIFSTQEFEAQTPMQEAGKLLLRTEPIVFEGKSLRLSEEGKEGSSRNAGPPAKTGGIFVPRKAGGSRPKAGLGFSRAPPPPEARSSAPQASSSSTSAGRGQDDFRKMLQGGK</sequence>
<dbReference type="GO" id="GO:0006397">
    <property type="term" value="P:mRNA processing"/>
    <property type="evidence" value="ECO:0007669"/>
    <property type="project" value="UniProtKB-KW"/>
</dbReference>
<feature type="domain" description="RRM" evidence="11">
    <location>
        <begin position="796"/>
        <end position="872"/>
    </location>
</feature>
<keyword evidence="2" id="KW-0507">mRNA processing</keyword>
<evidence type="ECO:0000256" key="5">
    <source>
        <dbReference type="ARBA" id="ARBA00023187"/>
    </source>
</evidence>